<accession>A1YZU6</accession>
<proteinExistence type="predicted"/>
<sequence length="138" mass="15152">MTQEKFTVTEDMVREGDAYLQALNALHIVTDGVTSAMWAAGVAFGRQDAALSALRDSERNWTPMKEGKSEFVLKVDASEIEKTIKASMQEILTGAVILSELERQAIITARNWCRNTVGGEHGEAVANRLDDVIGRISK</sequence>
<organism evidence="1 2">
    <name type="scientific">Burkholderia phage BcepF1</name>
    <dbReference type="NCBI Taxonomy" id="2886897"/>
    <lineage>
        <taxon>Viruses</taxon>
        <taxon>Duplodnaviria</taxon>
        <taxon>Heunggongvirae</taxon>
        <taxon>Uroviricota</taxon>
        <taxon>Caudoviricetes</taxon>
        <taxon>Lindbergviridae</taxon>
        <taxon>Bcepfunavirus</taxon>
        <taxon>Bcepfunavirus bcepF1</taxon>
    </lineage>
</organism>
<name>A1YZU6_9CAUD</name>
<dbReference type="RefSeq" id="YP_001039726.1">
    <property type="nucleotide sequence ID" value="NC_009015.1"/>
</dbReference>
<dbReference type="EMBL" id="EF153632">
    <property type="protein sequence ID" value="ABL96773.1"/>
    <property type="molecule type" value="Genomic_DNA"/>
</dbReference>
<keyword evidence="2" id="KW-1185">Reference proteome</keyword>
<evidence type="ECO:0000313" key="1">
    <source>
        <dbReference type="EMBL" id="ABL96773.1"/>
    </source>
</evidence>
<evidence type="ECO:0000313" key="2">
    <source>
        <dbReference type="Proteomes" id="UP000001793"/>
    </source>
</evidence>
<dbReference type="Proteomes" id="UP000001793">
    <property type="component" value="Segment"/>
</dbReference>
<protein>
    <submittedName>
        <fullName evidence="1">Uncharacterized protein</fullName>
    </submittedName>
</protein>
<dbReference type="KEGG" id="vg:4818276"/>
<dbReference type="GeneID" id="4818276"/>
<gene>
    <name evidence="1" type="ORF">BcepF1.042</name>
</gene>
<reference evidence="1 2" key="1">
    <citation type="submission" date="2006-12" db="EMBL/GenBank/DDBJ databases">
        <title>Genomic analysis of Burkholderia ambifaria phage BcepF1, a member of the Bcep781- like phage supergroup.</title>
        <authorList>
            <person name="Summer E.J."/>
            <person name="Robinson S."/>
            <person name="Haines C."/>
            <person name="Adams B."/>
            <person name="Daggett M."/>
            <person name="Landua J."/>
            <person name="Swanson S."/>
            <person name="Vorndam W."/>
            <person name="Morrison W."/>
            <person name="Nail K."/>
            <person name="Gonzalez C."/>
            <person name="Young R."/>
        </authorList>
    </citation>
    <scope>NUCLEOTIDE SEQUENCE [LARGE SCALE GENOMIC DNA]</scope>
</reference>